<dbReference type="InterPro" id="IPR002225">
    <property type="entry name" value="3Beta_OHSteriod_DH/Estase"/>
</dbReference>
<dbReference type="SUPFAM" id="SSF51735">
    <property type="entry name" value="NAD(P)-binding Rossmann-fold domains"/>
    <property type="match status" value="1"/>
</dbReference>
<proteinExistence type="inferred from homology"/>
<evidence type="ECO:0000256" key="1">
    <source>
        <dbReference type="ARBA" id="ARBA00009219"/>
    </source>
</evidence>
<evidence type="ECO:0000256" key="3">
    <source>
        <dbReference type="SAM" id="Phobius"/>
    </source>
</evidence>
<feature type="transmembrane region" description="Helical" evidence="3">
    <location>
        <begin position="344"/>
        <end position="367"/>
    </location>
</feature>
<feature type="transmembrane region" description="Helical" evidence="3">
    <location>
        <begin position="310"/>
        <end position="329"/>
    </location>
</feature>
<dbReference type="GO" id="GO:0006694">
    <property type="term" value="P:steroid biosynthetic process"/>
    <property type="evidence" value="ECO:0007669"/>
    <property type="project" value="InterPro"/>
</dbReference>
<dbReference type="Proteomes" id="UP000233837">
    <property type="component" value="Unassembled WGS sequence"/>
</dbReference>
<dbReference type="PANTHER" id="PTHR43245:SF51">
    <property type="entry name" value="SHORT CHAIN DEHYDROGENASE_REDUCTASE FAMILY 42E, MEMBER 2"/>
    <property type="match status" value="1"/>
</dbReference>
<evidence type="ECO:0000313" key="5">
    <source>
        <dbReference type="EMBL" id="PKU76493.1"/>
    </source>
</evidence>
<organism evidence="5 6">
    <name type="scientific">Dendrobium catenatum</name>
    <dbReference type="NCBI Taxonomy" id="906689"/>
    <lineage>
        <taxon>Eukaryota</taxon>
        <taxon>Viridiplantae</taxon>
        <taxon>Streptophyta</taxon>
        <taxon>Embryophyta</taxon>
        <taxon>Tracheophyta</taxon>
        <taxon>Spermatophyta</taxon>
        <taxon>Magnoliopsida</taxon>
        <taxon>Liliopsida</taxon>
        <taxon>Asparagales</taxon>
        <taxon>Orchidaceae</taxon>
        <taxon>Epidendroideae</taxon>
        <taxon>Malaxideae</taxon>
        <taxon>Dendrobiinae</taxon>
        <taxon>Dendrobium</taxon>
    </lineage>
</organism>
<dbReference type="InterPro" id="IPR036291">
    <property type="entry name" value="NAD(P)-bd_dom_sf"/>
</dbReference>
<dbReference type="Gene3D" id="3.40.50.720">
    <property type="entry name" value="NAD(P)-binding Rossmann-like Domain"/>
    <property type="match status" value="1"/>
</dbReference>
<keyword evidence="2" id="KW-0560">Oxidoreductase</keyword>
<evidence type="ECO:0000256" key="2">
    <source>
        <dbReference type="ARBA" id="ARBA00023002"/>
    </source>
</evidence>
<keyword evidence="3" id="KW-1133">Transmembrane helix</keyword>
<dbReference type="Pfam" id="PF14934">
    <property type="entry name" value="TMEM254"/>
    <property type="match status" value="1"/>
</dbReference>
<reference evidence="5 6" key="2">
    <citation type="journal article" date="2017" name="Nature">
        <title>The Apostasia genome and the evolution of orchids.</title>
        <authorList>
            <person name="Zhang G.Q."/>
            <person name="Liu K.W."/>
            <person name="Li Z."/>
            <person name="Lohaus R."/>
            <person name="Hsiao Y.Y."/>
            <person name="Niu S.C."/>
            <person name="Wang J.Y."/>
            <person name="Lin Y.C."/>
            <person name="Xu Q."/>
            <person name="Chen L.J."/>
            <person name="Yoshida K."/>
            <person name="Fujiwara S."/>
            <person name="Wang Z.W."/>
            <person name="Zhang Y.Q."/>
            <person name="Mitsuda N."/>
            <person name="Wang M."/>
            <person name="Liu G.H."/>
            <person name="Pecoraro L."/>
            <person name="Huang H.X."/>
            <person name="Xiao X.J."/>
            <person name="Lin M."/>
            <person name="Wu X.Y."/>
            <person name="Wu W.L."/>
            <person name="Chen Y.Y."/>
            <person name="Chang S.B."/>
            <person name="Sakamoto S."/>
            <person name="Ohme-Takagi M."/>
            <person name="Yagi M."/>
            <person name="Zeng S.J."/>
            <person name="Shen C.Y."/>
            <person name="Yeh C.M."/>
            <person name="Luo Y.B."/>
            <person name="Tsai W.C."/>
            <person name="Van de Peer Y."/>
            <person name="Liu Z.J."/>
        </authorList>
    </citation>
    <scope>NUCLEOTIDE SEQUENCE [LARGE SCALE GENOMIC DNA]</scope>
    <source>
        <tissue evidence="5">The whole plant</tissue>
    </source>
</reference>
<dbReference type="PANTHER" id="PTHR43245">
    <property type="entry name" value="BIFUNCTIONAL POLYMYXIN RESISTANCE PROTEIN ARNA"/>
    <property type="match status" value="1"/>
</dbReference>
<comment type="similarity">
    <text evidence="1">Belongs to the 3-beta-HSD family.</text>
</comment>
<dbReference type="InterPro" id="IPR028110">
    <property type="entry name" value="TMEM254"/>
</dbReference>
<dbReference type="STRING" id="906689.A0A2I0WLF7"/>
<feature type="transmembrane region" description="Helical" evidence="3">
    <location>
        <begin position="412"/>
        <end position="432"/>
    </location>
</feature>
<keyword evidence="3" id="KW-0472">Membrane</keyword>
<dbReference type="GO" id="GO:0016616">
    <property type="term" value="F:oxidoreductase activity, acting on the CH-OH group of donors, NAD or NADP as acceptor"/>
    <property type="evidence" value="ECO:0007669"/>
    <property type="project" value="InterPro"/>
</dbReference>
<protein>
    <submittedName>
        <fullName evidence="5">3beta-hydroxysteroid-dehydrogenase/decarboxylase isoform 1</fullName>
    </submittedName>
</protein>
<gene>
    <name evidence="5" type="primary">3BETAHSD</name>
    <name evidence="5" type="synonym">D1</name>
    <name evidence="5" type="ORF">MA16_Dca001097</name>
</gene>
<keyword evidence="3" id="KW-0812">Transmembrane</keyword>
<accession>A0A2I0WLF7</accession>
<feature type="domain" description="3-beta hydroxysteroid dehydrogenase/isomerase" evidence="4">
    <location>
        <begin position="15"/>
        <end position="304"/>
    </location>
</feature>
<dbReference type="Pfam" id="PF01073">
    <property type="entry name" value="3Beta_HSD"/>
    <property type="match status" value="1"/>
</dbReference>
<sequence length="507" mass="57112">MAVRENEGIKGNRFVVTGGLGFVGSALCLELLKRGAAEVRSVDTRAYSPWYQHLQKNGVRCIRVREFYTGDVTQKKDMEKALQGVNCVFHLASYGMSSKEMLQTGLIEEVNLNGTCNVLDVCHEIGIRRFVYVSTYNVVFGGKEIINGNESLPYYPIDEHIDPYGRSMSTAEQLVLKSNGRPSDIQVNKKQSDVHLHTCAIRPAAIYGPGEERYFARILSLGQIGLLFVRVGDASVKTDWVYVDNLVQALILASVGLLDDISGREGNPIAAGQAYFISDGSPVNTFDSIISPLFKSLDYNVPKLTIHVRLALILSQIFWFISMLFYPFLNQPWVPGPLLLPAEVYKVCSIVAAAFAIDFTMITRIGVTHYFSHLKATEELGYVPMVSPHEGLNRTISYWKDRKQKEINRPNILFWIFCIGGMLALFYTAFLTPCGPLRWLNSLSLFLFRSVFNLRLVFYIAAALHISEAIYIWLLARRKDPANAPGWFLQTFLLGYPSTKLFLKKFH</sequence>
<keyword evidence="6" id="KW-1185">Reference proteome</keyword>
<dbReference type="InterPro" id="IPR050177">
    <property type="entry name" value="Lipid_A_modif_metabolic_enz"/>
</dbReference>
<evidence type="ECO:0000259" key="4">
    <source>
        <dbReference type="Pfam" id="PF01073"/>
    </source>
</evidence>
<dbReference type="EMBL" id="KZ502537">
    <property type="protein sequence ID" value="PKU76493.1"/>
    <property type="molecule type" value="Genomic_DNA"/>
</dbReference>
<reference evidence="5 6" key="1">
    <citation type="journal article" date="2016" name="Sci. Rep.">
        <title>The Dendrobium catenatum Lindl. genome sequence provides insights into polysaccharide synthase, floral development and adaptive evolution.</title>
        <authorList>
            <person name="Zhang G.Q."/>
            <person name="Xu Q."/>
            <person name="Bian C."/>
            <person name="Tsai W.C."/>
            <person name="Yeh C.M."/>
            <person name="Liu K.W."/>
            <person name="Yoshida K."/>
            <person name="Zhang L.S."/>
            <person name="Chang S.B."/>
            <person name="Chen F."/>
            <person name="Shi Y."/>
            <person name="Su Y.Y."/>
            <person name="Zhang Y.Q."/>
            <person name="Chen L.J."/>
            <person name="Yin Y."/>
            <person name="Lin M."/>
            <person name="Huang H."/>
            <person name="Deng H."/>
            <person name="Wang Z.W."/>
            <person name="Zhu S.L."/>
            <person name="Zhao X."/>
            <person name="Deng C."/>
            <person name="Niu S.C."/>
            <person name="Huang J."/>
            <person name="Wang M."/>
            <person name="Liu G.H."/>
            <person name="Yang H.J."/>
            <person name="Xiao X.J."/>
            <person name="Hsiao Y.Y."/>
            <person name="Wu W.L."/>
            <person name="Chen Y.Y."/>
            <person name="Mitsuda N."/>
            <person name="Ohme-Takagi M."/>
            <person name="Luo Y.B."/>
            <person name="Van de Peer Y."/>
            <person name="Liu Z.J."/>
        </authorList>
    </citation>
    <scope>NUCLEOTIDE SEQUENCE [LARGE SCALE GENOMIC DNA]</scope>
    <source>
        <tissue evidence="5">The whole plant</tissue>
    </source>
</reference>
<name>A0A2I0WLF7_9ASPA</name>
<dbReference type="AlphaFoldDB" id="A0A2I0WLF7"/>
<evidence type="ECO:0000313" key="6">
    <source>
        <dbReference type="Proteomes" id="UP000233837"/>
    </source>
</evidence>
<feature type="transmembrane region" description="Helical" evidence="3">
    <location>
        <begin position="452"/>
        <end position="474"/>
    </location>
</feature>